<dbReference type="SUPFAM" id="SSF160631">
    <property type="entry name" value="SMI1/KNR4-like"/>
    <property type="match status" value="1"/>
</dbReference>
<dbReference type="Proteomes" id="UP001597083">
    <property type="component" value="Unassembled WGS sequence"/>
</dbReference>
<sequence length="283" mass="31925">MTELEKLLALVPPPMEPVDGDADWGRVEEALGLRLPPEFIAVARRYGRGTFCSTYSYCDPDEMIEQNPRWADDQRFLLEDDGIECPHPVYPEPGGLLYWGSDPVGGGLCWVTEPSDSPERWKTLYWTRDDDFLYPEGGVAAVLTGLIEDLLARDRENGSNVDDGPWFSPYSRDVHVYLQLTESEGAPPYRERLRVLREHLAPTTARGSYQNATGERQDHFAAANGRWKLTYETVYAHQIRVAYPPGDDGPVRDALLPAVEAMGCRATVTQMHGVARWPELERD</sequence>
<gene>
    <name evidence="1" type="ORF">ACFQ07_30290</name>
</gene>
<accession>A0ABW3CRM0</accession>
<comment type="caution">
    <text evidence="1">The sequence shown here is derived from an EMBL/GenBank/DDBJ whole genome shotgun (WGS) entry which is preliminary data.</text>
</comment>
<protein>
    <submittedName>
        <fullName evidence="1">SMI1/KNR4 family protein</fullName>
    </submittedName>
</protein>
<dbReference type="Pfam" id="PF14568">
    <property type="entry name" value="SUKH_6"/>
    <property type="match status" value="1"/>
</dbReference>
<dbReference type="EMBL" id="JBHTIR010004168">
    <property type="protein sequence ID" value="MFD0856560.1"/>
    <property type="molecule type" value="Genomic_DNA"/>
</dbReference>
<proteinExistence type="predicted"/>
<organism evidence="1 2">
    <name type="scientific">Actinomadura adrarensis</name>
    <dbReference type="NCBI Taxonomy" id="1819600"/>
    <lineage>
        <taxon>Bacteria</taxon>
        <taxon>Bacillati</taxon>
        <taxon>Actinomycetota</taxon>
        <taxon>Actinomycetes</taxon>
        <taxon>Streptosporangiales</taxon>
        <taxon>Thermomonosporaceae</taxon>
        <taxon>Actinomadura</taxon>
    </lineage>
</organism>
<evidence type="ECO:0000313" key="2">
    <source>
        <dbReference type="Proteomes" id="UP001597083"/>
    </source>
</evidence>
<name>A0ABW3CRM0_9ACTN</name>
<evidence type="ECO:0000313" key="1">
    <source>
        <dbReference type="EMBL" id="MFD0856560.1"/>
    </source>
</evidence>
<dbReference type="InterPro" id="IPR037883">
    <property type="entry name" value="Knr4/Smi1-like_sf"/>
</dbReference>
<reference evidence="2" key="1">
    <citation type="journal article" date="2019" name="Int. J. Syst. Evol. Microbiol.">
        <title>The Global Catalogue of Microorganisms (GCM) 10K type strain sequencing project: providing services to taxonomists for standard genome sequencing and annotation.</title>
        <authorList>
            <consortium name="The Broad Institute Genomics Platform"/>
            <consortium name="The Broad Institute Genome Sequencing Center for Infectious Disease"/>
            <person name="Wu L."/>
            <person name="Ma J."/>
        </authorList>
    </citation>
    <scope>NUCLEOTIDE SEQUENCE [LARGE SCALE GENOMIC DNA]</scope>
    <source>
        <strain evidence="2">JCM 31696</strain>
    </source>
</reference>
<keyword evidence="2" id="KW-1185">Reference proteome</keyword>